<name>A0A0F9I8X3_9ZZZZ</name>
<evidence type="ECO:0000313" key="2">
    <source>
        <dbReference type="EMBL" id="KKM24051.1"/>
    </source>
</evidence>
<accession>A0A0F9I8X3</accession>
<dbReference type="AlphaFoldDB" id="A0A0F9I8X3"/>
<dbReference type="PANTHER" id="PTHR19328">
    <property type="entry name" value="HEDGEHOG-INTERACTING PROTEIN"/>
    <property type="match status" value="1"/>
</dbReference>
<comment type="caution">
    <text evidence="2">The sequence shown here is derived from an EMBL/GenBank/DDBJ whole genome shotgun (WGS) entry which is preliminary data.</text>
</comment>
<dbReference type="InterPro" id="IPR011041">
    <property type="entry name" value="Quinoprot_gluc/sorb_DH_b-prop"/>
</dbReference>
<protein>
    <recommendedName>
        <fullName evidence="1">Glucose/Sorbosone dehydrogenase domain-containing protein</fullName>
    </recommendedName>
</protein>
<sequence length="378" mass="41836">MIIIIVIGVGLNIFLNFIGTRSLNNEYDVQIAFPDLTFSKPLGINDAEDGTNRLFVVEQDGLIKVFQNNASTSEYQVFLDLRDEISSSAYERGLLGLTFHPNYDVNGYFYVDYTEVGTGDTIISRFKVNSTDPNRANKSSEVSLLQISQPYSNHNGGQIDFGPDGYLYISLGDGGGSGDPDGHGQNRATLLGSILRIDVDSAFPYTIPNDNPFFGNLNGWAEEIFAFGLRNPWRFSFDPITGLLWAADVGQSLWEEIDIVENGKNYGWNTKEGNHNYNPGTNVTEIEDPIFEYAHSLGISITGGYVYRGSSLPSLIGKYIYTDYGSGKIWALEYDGGIVINNTELIDTNLNIPSFGVDANNELFICAFDGKIYKLIEL</sequence>
<feature type="domain" description="Glucose/Sorbosone dehydrogenase" evidence="1">
    <location>
        <begin position="39"/>
        <end position="346"/>
    </location>
</feature>
<dbReference type="InterPro" id="IPR011042">
    <property type="entry name" value="6-blade_b-propeller_TolB-like"/>
</dbReference>
<dbReference type="InterPro" id="IPR012938">
    <property type="entry name" value="Glc/Sorbosone_DH"/>
</dbReference>
<dbReference type="Gene3D" id="2.120.10.30">
    <property type="entry name" value="TolB, C-terminal domain"/>
    <property type="match status" value="1"/>
</dbReference>
<reference evidence="2" key="1">
    <citation type="journal article" date="2015" name="Nature">
        <title>Complex archaea that bridge the gap between prokaryotes and eukaryotes.</title>
        <authorList>
            <person name="Spang A."/>
            <person name="Saw J.H."/>
            <person name="Jorgensen S.L."/>
            <person name="Zaremba-Niedzwiedzka K."/>
            <person name="Martijn J."/>
            <person name="Lind A.E."/>
            <person name="van Eijk R."/>
            <person name="Schleper C."/>
            <person name="Guy L."/>
            <person name="Ettema T.J."/>
        </authorList>
    </citation>
    <scope>NUCLEOTIDE SEQUENCE</scope>
</reference>
<dbReference type="Pfam" id="PF07995">
    <property type="entry name" value="GSDH"/>
    <property type="match status" value="1"/>
</dbReference>
<gene>
    <name evidence="2" type="ORF">LCGC14_1608980</name>
</gene>
<dbReference type="EMBL" id="LAZR01013002">
    <property type="protein sequence ID" value="KKM24051.1"/>
    <property type="molecule type" value="Genomic_DNA"/>
</dbReference>
<dbReference type="PANTHER" id="PTHR19328:SF75">
    <property type="entry name" value="ALDOSE SUGAR DEHYDROGENASE YLII"/>
    <property type="match status" value="1"/>
</dbReference>
<proteinExistence type="predicted"/>
<dbReference type="SUPFAM" id="SSF50952">
    <property type="entry name" value="Soluble quinoprotein glucose dehydrogenase"/>
    <property type="match status" value="1"/>
</dbReference>
<organism evidence="2">
    <name type="scientific">marine sediment metagenome</name>
    <dbReference type="NCBI Taxonomy" id="412755"/>
    <lineage>
        <taxon>unclassified sequences</taxon>
        <taxon>metagenomes</taxon>
        <taxon>ecological metagenomes</taxon>
    </lineage>
</organism>
<evidence type="ECO:0000259" key="1">
    <source>
        <dbReference type="Pfam" id="PF07995"/>
    </source>
</evidence>